<evidence type="ECO:0000256" key="8">
    <source>
        <dbReference type="SAM" id="MobiDB-lite"/>
    </source>
</evidence>
<evidence type="ECO:0000256" key="2">
    <source>
        <dbReference type="ARBA" id="ARBA00022670"/>
    </source>
</evidence>
<keyword evidence="5 7" id="KW-0862">Zinc</keyword>
<dbReference type="InterPro" id="IPR052759">
    <property type="entry name" value="Metalloprotease_M4"/>
</dbReference>
<organism evidence="11 12">
    <name type="scientific">Microvirga terrestris</name>
    <dbReference type="NCBI Taxonomy" id="2791024"/>
    <lineage>
        <taxon>Bacteria</taxon>
        <taxon>Pseudomonadati</taxon>
        <taxon>Pseudomonadota</taxon>
        <taxon>Alphaproteobacteria</taxon>
        <taxon>Hyphomicrobiales</taxon>
        <taxon>Methylobacteriaceae</taxon>
        <taxon>Microvirga</taxon>
    </lineage>
</organism>
<keyword evidence="3" id="KW-0479">Metal-binding</keyword>
<gene>
    <name evidence="11" type="ORF">I2H36_17865</name>
</gene>
<keyword evidence="4 7" id="KW-0378">Hydrolase</keyword>
<feature type="region of interest" description="Disordered" evidence="8">
    <location>
        <begin position="404"/>
        <end position="431"/>
    </location>
</feature>
<comment type="function">
    <text evidence="7">Extracellular zinc metalloprotease.</text>
</comment>
<proteinExistence type="inferred from homology"/>
<dbReference type="Proteomes" id="UP000611708">
    <property type="component" value="Unassembled WGS sequence"/>
</dbReference>
<keyword evidence="7" id="KW-0964">Secreted</keyword>
<dbReference type="InterPro" id="IPR001570">
    <property type="entry name" value="Peptidase_M4_C_domain"/>
</dbReference>
<comment type="cofactor">
    <cofactor evidence="7">
        <name>Zn(2+)</name>
        <dbReference type="ChEBI" id="CHEBI:29105"/>
    </cofactor>
</comment>
<dbReference type="SUPFAM" id="SSF55486">
    <property type="entry name" value="Metalloproteases ('zincins'), catalytic domain"/>
    <property type="match status" value="1"/>
</dbReference>
<keyword evidence="6 7" id="KW-0482">Metalloprotease</keyword>
<feature type="domain" description="Peptidase M4" evidence="9">
    <location>
        <begin position="100"/>
        <end position="175"/>
    </location>
</feature>
<keyword evidence="12" id="KW-1185">Reference proteome</keyword>
<comment type="subcellular location">
    <subcellularLocation>
        <location evidence="7">Secreted</location>
    </subcellularLocation>
</comment>
<dbReference type="InterPro" id="IPR023612">
    <property type="entry name" value="Peptidase_M4"/>
</dbReference>
<comment type="caution">
    <text evidence="11">The sequence shown here is derived from an EMBL/GenBank/DDBJ whole genome shotgun (WGS) entry which is preliminary data.</text>
</comment>
<evidence type="ECO:0000256" key="4">
    <source>
        <dbReference type="ARBA" id="ARBA00022801"/>
    </source>
</evidence>
<dbReference type="EMBL" id="JADQDN010000013">
    <property type="protein sequence ID" value="MBF9197905.1"/>
    <property type="molecule type" value="Genomic_DNA"/>
</dbReference>
<dbReference type="Gene3D" id="1.10.390.10">
    <property type="entry name" value="Neutral Protease Domain 2"/>
    <property type="match status" value="1"/>
</dbReference>
<dbReference type="CDD" id="cd09597">
    <property type="entry name" value="M4_TLP"/>
    <property type="match status" value="1"/>
</dbReference>
<evidence type="ECO:0000256" key="7">
    <source>
        <dbReference type="RuleBase" id="RU366073"/>
    </source>
</evidence>
<keyword evidence="2 7" id="KW-0645">Protease</keyword>
<dbReference type="InterPro" id="IPR027268">
    <property type="entry name" value="Peptidase_M4/M1_CTD_sf"/>
</dbReference>
<evidence type="ECO:0000256" key="3">
    <source>
        <dbReference type="ARBA" id="ARBA00022723"/>
    </source>
</evidence>
<sequence length="431" mass="46910">MTRTCRCLNCIIPPHLLRKLLESDNRQVRQAALNTLLNSARLRGQRSLRATLGIGLSAAPTDGRRSIFDCQNSTWLPDAVLARTEQGEASADISVNRAFDGLGVTRAFYREVLDRNSIDDHGMRLDGYVHYGASYNNAFWDGQQMVFGDGDGVMFTDFTSSLDVIGHELTHGMTEHVAGLEYRNQSGALNESMSDVFGSLVKQWSLEQTAEEADWLIGTEVFTPGIEADALRSMKAPGTAYDNATFGKDPQPDHMSKFVHLPDTEEGDNGGVHINSGIPNKAFYLTATGVGGFAWEAPALIWYEALKASGPATEFQEFADKTYLMAGELYRIGSVEQQAVLAAWREVGIRISGVTATQRRGRRRATTTGDGNSHEGDTLAVLARQIETLSSQVAALTKEVGTLKRKRVATEPGLPASSCPGNSRSARSENS</sequence>
<feature type="region of interest" description="Disordered" evidence="8">
    <location>
        <begin position="356"/>
        <end position="377"/>
    </location>
</feature>
<evidence type="ECO:0000259" key="10">
    <source>
        <dbReference type="Pfam" id="PF02868"/>
    </source>
</evidence>
<name>A0ABS0HWR3_9HYPH</name>
<evidence type="ECO:0000313" key="12">
    <source>
        <dbReference type="Proteomes" id="UP000611708"/>
    </source>
</evidence>
<evidence type="ECO:0000256" key="5">
    <source>
        <dbReference type="ARBA" id="ARBA00022833"/>
    </source>
</evidence>
<dbReference type="PANTHER" id="PTHR43579">
    <property type="match status" value="1"/>
</dbReference>
<dbReference type="Pfam" id="PF02868">
    <property type="entry name" value="Peptidase_M4_C"/>
    <property type="match status" value="1"/>
</dbReference>
<evidence type="ECO:0000259" key="9">
    <source>
        <dbReference type="Pfam" id="PF01447"/>
    </source>
</evidence>
<feature type="domain" description="Peptidase M4 C-terminal" evidence="10">
    <location>
        <begin position="178"/>
        <end position="349"/>
    </location>
</feature>
<dbReference type="Gene3D" id="3.10.170.10">
    <property type="match status" value="1"/>
</dbReference>
<dbReference type="InterPro" id="IPR013856">
    <property type="entry name" value="Peptidase_M4_domain"/>
</dbReference>
<evidence type="ECO:0000256" key="6">
    <source>
        <dbReference type="ARBA" id="ARBA00023049"/>
    </source>
</evidence>
<dbReference type="EC" id="3.4.24.-" evidence="7"/>
<evidence type="ECO:0000313" key="11">
    <source>
        <dbReference type="EMBL" id="MBF9197905.1"/>
    </source>
</evidence>
<dbReference type="PRINTS" id="PR00730">
    <property type="entry name" value="THERMOLYSIN"/>
</dbReference>
<evidence type="ECO:0000256" key="1">
    <source>
        <dbReference type="ARBA" id="ARBA00009388"/>
    </source>
</evidence>
<dbReference type="Pfam" id="PF01447">
    <property type="entry name" value="Peptidase_M4"/>
    <property type="match status" value="1"/>
</dbReference>
<dbReference type="PANTHER" id="PTHR43579:SF1">
    <property type="entry name" value="NEUTRAL METALLOPROTEINASE"/>
    <property type="match status" value="1"/>
</dbReference>
<comment type="similarity">
    <text evidence="1 7">Belongs to the peptidase M4 family.</text>
</comment>
<accession>A0ABS0HWR3</accession>
<reference evidence="11 12" key="1">
    <citation type="submission" date="2020-11" db="EMBL/GenBank/DDBJ databases">
        <authorList>
            <person name="Kim M.K."/>
        </authorList>
    </citation>
    <scope>NUCLEOTIDE SEQUENCE [LARGE SCALE GENOMIC DNA]</scope>
    <source>
        <strain evidence="11 12">BT290</strain>
    </source>
</reference>
<protein>
    <recommendedName>
        <fullName evidence="7">Neutral metalloproteinase</fullName>
        <ecNumber evidence="7">3.4.24.-</ecNumber>
    </recommendedName>
</protein>